<dbReference type="Pfam" id="PF02727">
    <property type="entry name" value="Cu_amine_oxidN2"/>
    <property type="match status" value="1"/>
</dbReference>
<dbReference type="Gene3D" id="3.10.450.40">
    <property type="match status" value="2"/>
</dbReference>
<evidence type="ECO:0000313" key="8">
    <source>
        <dbReference type="Proteomes" id="UP001473302"/>
    </source>
</evidence>
<keyword evidence="4" id="KW-0186">Copper</keyword>
<dbReference type="Proteomes" id="UP001473302">
    <property type="component" value="Unassembled WGS sequence"/>
</dbReference>
<dbReference type="EC" id="1.4.3.-" evidence="4"/>
<keyword evidence="4" id="KW-0479">Metal-binding</keyword>
<evidence type="ECO:0000256" key="2">
    <source>
        <dbReference type="ARBA" id="ARBA00001947"/>
    </source>
</evidence>
<sequence length="203" mass="23326">MTLSTFSKDNSSLINDYLIHPFDQLTGDEIIRVASIVREHDTSNNYIFNTITLKEPNKKHMVSFLDWDNSEPRVAIMEDVPDVQAIFTLEEMLAVNNLVTTDEKVRLEGLELGITDMSQVFANPWSVARHNDYPGRGTRIMNALLYTRTSEEDNQYAHTLGFVAIVGKVGNPYYSKFTRATIPRQSHNFLPKFMSEQDYRQDI</sequence>
<reference evidence="7 8" key="1">
    <citation type="submission" date="2024-04" db="EMBL/GenBank/DDBJ databases">
        <title>genome sequences of Mucor flavus KT1a and Helicostylum pulchrum KT1b strains isolated from the surface of a dry-aged beef.</title>
        <authorList>
            <person name="Toyotome T."/>
            <person name="Hosono M."/>
            <person name="Torimaru M."/>
            <person name="Fukuda K."/>
            <person name="Mikami N."/>
        </authorList>
    </citation>
    <scope>NUCLEOTIDE SEQUENCE [LARGE SCALE GENOMIC DNA]</scope>
    <source>
        <strain evidence="7 8">KT1a</strain>
    </source>
</reference>
<comment type="cofactor">
    <cofactor evidence="4">
        <name>Cu cation</name>
        <dbReference type="ChEBI" id="CHEBI:23378"/>
    </cofactor>
    <text evidence="4">Contains 1 topaquinone per subunit.</text>
</comment>
<keyword evidence="4" id="KW-0801">TPQ</keyword>
<dbReference type="PANTHER" id="PTHR10638">
    <property type="entry name" value="COPPER AMINE OXIDASE"/>
    <property type="match status" value="1"/>
</dbReference>
<feature type="domain" description="Copper amine oxidase N3-terminal" evidence="6">
    <location>
        <begin position="86"/>
        <end position="166"/>
    </location>
</feature>
<protein>
    <recommendedName>
        <fullName evidence="4">Amine oxidase</fullName>
        <ecNumber evidence="4">1.4.3.-</ecNumber>
    </recommendedName>
</protein>
<evidence type="ECO:0000259" key="5">
    <source>
        <dbReference type="Pfam" id="PF02727"/>
    </source>
</evidence>
<dbReference type="Pfam" id="PF02728">
    <property type="entry name" value="Cu_amine_oxidN3"/>
    <property type="match status" value="1"/>
</dbReference>
<dbReference type="InterPro" id="IPR000269">
    <property type="entry name" value="Cu_amine_oxidase"/>
</dbReference>
<keyword evidence="4" id="KW-0560">Oxidoreductase</keyword>
<evidence type="ECO:0000259" key="6">
    <source>
        <dbReference type="Pfam" id="PF02728"/>
    </source>
</evidence>
<evidence type="ECO:0000313" key="7">
    <source>
        <dbReference type="EMBL" id="GAA5817813.1"/>
    </source>
</evidence>
<proteinExistence type="inferred from homology"/>
<evidence type="ECO:0000256" key="3">
    <source>
        <dbReference type="ARBA" id="ARBA00023211"/>
    </source>
</evidence>
<dbReference type="EMBL" id="BAABUK010000051">
    <property type="protein sequence ID" value="GAA5817813.1"/>
    <property type="molecule type" value="Genomic_DNA"/>
</dbReference>
<organism evidence="7 8">
    <name type="scientific">Mucor flavus</name>
    <dbReference type="NCBI Taxonomy" id="439312"/>
    <lineage>
        <taxon>Eukaryota</taxon>
        <taxon>Fungi</taxon>
        <taxon>Fungi incertae sedis</taxon>
        <taxon>Mucoromycota</taxon>
        <taxon>Mucoromycotina</taxon>
        <taxon>Mucoromycetes</taxon>
        <taxon>Mucorales</taxon>
        <taxon>Mucorineae</taxon>
        <taxon>Mucoraceae</taxon>
        <taxon>Mucor</taxon>
    </lineage>
</organism>
<comment type="PTM">
    <text evidence="4">Topaquinone (TPQ) is generated by copper-dependent autoxidation of a specific tyrosyl residue.</text>
</comment>
<feature type="domain" description="Copper amine oxidase N2-terminal" evidence="5">
    <location>
        <begin position="20"/>
        <end position="72"/>
    </location>
</feature>
<evidence type="ECO:0000256" key="1">
    <source>
        <dbReference type="ARBA" id="ARBA00001936"/>
    </source>
</evidence>
<comment type="caution">
    <text evidence="7">The sequence shown here is derived from an EMBL/GenBank/DDBJ whole genome shotgun (WGS) entry which is preliminary data.</text>
</comment>
<dbReference type="InterPro" id="IPR015800">
    <property type="entry name" value="Cu_amine_oxidase_N2"/>
</dbReference>
<comment type="cofactor">
    <cofactor evidence="2">
        <name>Zn(2+)</name>
        <dbReference type="ChEBI" id="CHEBI:29105"/>
    </cofactor>
</comment>
<comment type="cofactor">
    <cofactor evidence="1">
        <name>Mn(2+)</name>
        <dbReference type="ChEBI" id="CHEBI:29035"/>
    </cofactor>
</comment>
<dbReference type="InterPro" id="IPR016182">
    <property type="entry name" value="Cu_amine_oxidase_N-reg"/>
</dbReference>
<dbReference type="PANTHER" id="PTHR10638:SF86">
    <property type="entry name" value="COPPER AMINE OXIDASE 1-RELATED"/>
    <property type="match status" value="1"/>
</dbReference>
<dbReference type="SUPFAM" id="SSF54416">
    <property type="entry name" value="Amine oxidase N-terminal region"/>
    <property type="match status" value="2"/>
</dbReference>
<evidence type="ECO:0000256" key="4">
    <source>
        <dbReference type="RuleBase" id="RU000672"/>
    </source>
</evidence>
<accession>A0ABP9ZFB5</accession>
<dbReference type="InterPro" id="IPR015802">
    <property type="entry name" value="Cu_amine_oxidase_N3"/>
</dbReference>
<name>A0ABP9ZFB5_9FUNG</name>
<comment type="similarity">
    <text evidence="4">Belongs to the copper/topaquinone oxidase family.</text>
</comment>
<keyword evidence="3" id="KW-0464">Manganese</keyword>
<keyword evidence="8" id="KW-1185">Reference proteome</keyword>
<gene>
    <name evidence="7" type="ORF">MFLAVUS_011370</name>
</gene>